<evidence type="ECO:0000256" key="7">
    <source>
        <dbReference type="SAM" id="SignalP"/>
    </source>
</evidence>
<feature type="signal peptide" evidence="7">
    <location>
        <begin position="1"/>
        <end position="25"/>
    </location>
</feature>
<dbReference type="EMBL" id="DS999641">
    <property type="protein sequence ID" value="EFE69547.2"/>
    <property type="molecule type" value="Genomic_DNA"/>
</dbReference>
<gene>
    <name evidence="9" type="ORF">SSFG_04789</name>
</gene>
<dbReference type="Gene3D" id="3.30.870.10">
    <property type="entry name" value="Endonuclease Chain A"/>
    <property type="match status" value="2"/>
</dbReference>
<evidence type="ECO:0000256" key="5">
    <source>
        <dbReference type="ARBA" id="ARBA00022963"/>
    </source>
</evidence>
<evidence type="ECO:0000313" key="9">
    <source>
        <dbReference type="EMBL" id="EFE69547.2"/>
    </source>
</evidence>
<evidence type="ECO:0000313" key="10">
    <source>
        <dbReference type="Proteomes" id="UP000003824"/>
    </source>
</evidence>
<comment type="catalytic activity">
    <reaction evidence="1">
        <text>a 1,2-diacyl-sn-glycero-3-phosphocholine + H2O = a 1,2-diacyl-sn-glycero-3-phosphate + choline + H(+)</text>
        <dbReference type="Rhea" id="RHEA:14445"/>
        <dbReference type="ChEBI" id="CHEBI:15354"/>
        <dbReference type="ChEBI" id="CHEBI:15377"/>
        <dbReference type="ChEBI" id="CHEBI:15378"/>
        <dbReference type="ChEBI" id="CHEBI:57643"/>
        <dbReference type="ChEBI" id="CHEBI:58608"/>
        <dbReference type="EC" id="3.1.4.4"/>
    </reaction>
</comment>
<keyword evidence="6" id="KW-0443">Lipid metabolism</keyword>
<dbReference type="EC" id="3.1.4.4" evidence="3"/>
<dbReference type="InterPro" id="IPR051406">
    <property type="entry name" value="PLD_domain"/>
</dbReference>
<accession>D6A3N4</accession>
<dbReference type="GO" id="GO:0006793">
    <property type="term" value="P:phosphorus metabolic process"/>
    <property type="evidence" value="ECO:0007669"/>
    <property type="project" value="UniProtKB-ARBA"/>
</dbReference>
<evidence type="ECO:0000256" key="4">
    <source>
        <dbReference type="ARBA" id="ARBA00022801"/>
    </source>
</evidence>
<proteinExistence type="inferred from homology"/>
<dbReference type="InterPro" id="IPR001736">
    <property type="entry name" value="PLipase_D/transphosphatidylase"/>
</dbReference>
<dbReference type="GO" id="GO:0004630">
    <property type="term" value="F:phospholipase D activity"/>
    <property type="evidence" value="ECO:0007669"/>
    <property type="project" value="UniProtKB-EC"/>
</dbReference>
<dbReference type="PROSITE" id="PS50035">
    <property type="entry name" value="PLD"/>
    <property type="match status" value="1"/>
</dbReference>
<dbReference type="PANTHER" id="PTHR43856">
    <property type="entry name" value="CARDIOLIPIN HYDROLASE"/>
    <property type="match status" value="1"/>
</dbReference>
<evidence type="ECO:0000256" key="3">
    <source>
        <dbReference type="ARBA" id="ARBA00012027"/>
    </source>
</evidence>
<dbReference type="GO" id="GO:0016042">
    <property type="term" value="P:lipid catabolic process"/>
    <property type="evidence" value="ECO:0007669"/>
    <property type="project" value="UniProtKB-KW"/>
</dbReference>
<protein>
    <recommendedName>
        <fullName evidence="3">phospholipase D</fullName>
        <ecNumber evidence="3">3.1.4.4</ecNumber>
    </recommendedName>
</protein>
<name>D6A3N4_STRV1</name>
<evidence type="ECO:0000256" key="1">
    <source>
        <dbReference type="ARBA" id="ARBA00000798"/>
    </source>
</evidence>
<dbReference type="GO" id="GO:0016891">
    <property type="term" value="F:RNA endonuclease activity producing 5'-phosphomonoesters, hydrolytic mechanism"/>
    <property type="evidence" value="ECO:0007669"/>
    <property type="project" value="TreeGrafter"/>
</dbReference>
<dbReference type="eggNOG" id="COG1502">
    <property type="taxonomic scope" value="Bacteria"/>
</dbReference>
<dbReference type="AlphaFoldDB" id="D6A3N4"/>
<feature type="chain" id="PRO_5038497966" description="phospholipase D" evidence="7">
    <location>
        <begin position="26"/>
        <end position="389"/>
    </location>
</feature>
<dbReference type="PANTHER" id="PTHR43856:SF1">
    <property type="entry name" value="MITOCHONDRIAL CARDIOLIPIN HYDROLASE"/>
    <property type="match status" value="1"/>
</dbReference>
<evidence type="ECO:0000256" key="6">
    <source>
        <dbReference type="ARBA" id="ARBA00023098"/>
    </source>
</evidence>
<dbReference type="InterPro" id="IPR025202">
    <property type="entry name" value="PLD-like_dom"/>
</dbReference>
<organism evidence="9 10">
    <name type="scientific">Streptomyces viridosporus (strain ATCC 14672 / DSM 40746 / JCM 4963 / KCTC 9882 / NRRL B-12104 / FH 1290)</name>
    <name type="common">Streptomyces ghanaensis</name>
    <dbReference type="NCBI Taxonomy" id="566461"/>
    <lineage>
        <taxon>Bacteria</taxon>
        <taxon>Bacillati</taxon>
        <taxon>Actinomycetota</taxon>
        <taxon>Actinomycetes</taxon>
        <taxon>Kitasatosporales</taxon>
        <taxon>Streptomycetaceae</taxon>
        <taxon>Streptomyces</taxon>
    </lineage>
</organism>
<evidence type="ECO:0000256" key="2">
    <source>
        <dbReference type="ARBA" id="ARBA00008664"/>
    </source>
</evidence>
<keyword evidence="5" id="KW-0442">Lipid degradation</keyword>
<keyword evidence="7" id="KW-0732">Signal</keyword>
<dbReference type="SUPFAM" id="SSF56024">
    <property type="entry name" value="Phospholipase D/nuclease"/>
    <property type="match status" value="2"/>
</dbReference>
<sequence>MTTKNSTRGLRGFTCALLLVVSMVAAVVSAPSATALDGTCSESGNYEVCFTYGAGVEDRLIAAKIKAKIDATANAAAAGETGSYIRVALYNWGTDGGGTALADSLVRAAESGVSVRIVVGPSAASITDKFRNAGIDLVYCPKSCMDADRGAMHNKFFVIKKGDTKLVLQSSSNLSQWQARHAQNLLISRNDDLLFSAYVNYWRRLHAGGWTYGGDEWDTNAERTIDGSNELSKAYFFPQPGINRVADVLGNVSACAEGNDRIWLESSLMEDEAYAREIIAELNRLVGIGCDVKVIVQEQSGSDILRKYGVAASDISCDGWSHNKLLLIDAKYAGEWRKAVFVGSYNLTDNSAHRANDVMLRVIDGWVTNRYIEQFRVLWTNPHACDQGT</sequence>
<keyword evidence="4" id="KW-0378">Hydrolase</keyword>
<evidence type="ECO:0000259" key="8">
    <source>
        <dbReference type="PROSITE" id="PS50035"/>
    </source>
</evidence>
<reference evidence="10" key="1">
    <citation type="submission" date="2008-12" db="EMBL/GenBank/DDBJ databases">
        <title>Annotation of Streptomyces ghanaensis ATCC 14672.</title>
        <authorList>
            <consortium name="The Broad Institute Genome Sequencing Platform"/>
            <consortium name="Broad Institute Microbial Sequencing Center"/>
            <person name="Fischbach M."/>
            <person name="Ward D."/>
            <person name="Young S."/>
            <person name="Kodira C.D."/>
            <person name="Zeng Q."/>
            <person name="Koehrsen M."/>
            <person name="Godfrey P."/>
            <person name="Alvarado L."/>
            <person name="Berlin A.M."/>
            <person name="Borenstein D."/>
            <person name="Chen Z."/>
            <person name="Engels R."/>
            <person name="Freedman E."/>
            <person name="Gellesch M."/>
            <person name="Goldberg J."/>
            <person name="Griggs A."/>
            <person name="Gujja S."/>
            <person name="Heiman D.I."/>
            <person name="Hepburn T.A."/>
            <person name="Howarth C."/>
            <person name="Jen D."/>
            <person name="Larson L."/>
            <person name="Lewis B."/>
            <person name="Mehta T."/>
            <person name="Park D."/>
            <person name="Pearson M."/>
            <person name="Roberts A."/>
            <person name="Saif S."/>
            <person name="Shea T.D."/>
            <person name="Shenoy N."/>
            <person name="Sisk P."/>
            <person name="Stolte C."/>
            <person name="Sykes S.N."/>
            <person name="Walk T."/>
            <person name="White J."/>
            <person name="Yandava C."/>
            <person name="Straight P."/>
            <person name="Clardy J."/>
            <person name="Hung D."/>
            <person name="Kolter R."/>
            <person name="Mekalanos J."/>
            <person name="Walker S."/>
            <person name="Walsh C.T."/>
            <person name="Wieland B.L.C."/>
            <person name="Ilzarbe M."/>
            <person name="Galagan J."/>
            <person name="Nusbaum C."/>
            <person name="Birren B."/>
        </authorList>
    </citation>
    <scope>NUCLEOTIDE SEQUENCE [LARGE SCALE GENOMIC DNA]</scope>
    <source>
        <strain evidence="10">ATCC 14672 / DSM 40746 / JCM 4963 / KCTC 9882 / NRRL B-12104 / FH 1290</strain>
    </source>
</reference>
<dbReference type="Pfam" id="PF13091">
    <property type="entry name" value="PLDc_2"/>
    <property type="match status" value="2"/>
</dbReference>
<feature type="domain" description="PLD phosphodiesterase" evidence="8">
    <location>
        <begin position="317"/>
        <end position="351"/>
    </location>
</feature>
<dbReference type="Proteomes" id="UP000003824">
    <property type="component" value="Unassembled WGS sequence"/>
</dbReference>
<comment type="similarity">
    <text evidence="2">Belongs to the phospholipase D family.</text>
</comment>